<dbReference type="InterPro" id="IPR050490">
    <property type="entry name" value="Bact_solute-bd_prot1"/>
</dbReference>
<dbReference type="RefSeq" id="WP_133233276.1">
    <property type="nucleotide sequence ID" value="NZ_SMRT01000014.1"/>
</dbReference>
<dbReference type="EMBL" id="SMRT01000014">
    <property type="protein sequence ID" value="TDF94138.1"/>
    <property type="molecule type" value="Genomic_DNA"/>
</dbReference>
<dbReference type="AlphaFoldDB" id="A0A4R5KHB1"/>
<keyword evidence="3" id="KW-1185">Reference proteome</keyword>
<dbReference type="PANTHER" id="PTHR43649">
    <property type="entry name" value="ARABINOSE-BINDING PROTEIN-RELATED"/>
    <property type="match status" value="1"/>
</dbReference>
<proteinExistence type="predicted"/>
<accession>A0A4R5KHB1</accession>
<dbReference type="OrthoDB" id="2506821at2"/>
<protein>
    <submittedName>
        <fullName evidence="2">Extracellular solute-binding protein</fullName>
    </submittedName>
</protein>
<dbReference type="Proteomes" id="UP000295636">
    <property type="component" value="Unassembled WGS sequence"/>
</dbReference>
<organism evidence="2 3">
    <name type="scientific">Paenibacillus piri</name>
    <dbReference type="NCBI Taxonomy" id="2547395"/>
    <lineage>
        <taxon>Bacteria</taxon>
        <taxon>Bacillati</taxon>
        <taxon>Bacillota</taxon>
        <taxon>Bacilli</taxon>
        <taxon>Bacillales</taxon>
        <taxon>Paenibacillaceae</taxon>
        <taxon>Paenibacillus</taxon>
    </lineage>
</organism>
<feature type="chain" id="PRO_5039157869" evidence="1">
    <location>
        <begin position="27"/>
        <end position="530"/>
    </location>
</feature>
<dbReference type="Pfam" id="PF01547">
    <property type="entry name" value="SBP_bac_1"/>
    <property type="match status" value="1"/>
</dbReference>
<feature type="signal peptide" evidence="1">
    <location>
        <begin position="1"/>
        <end position="26"/>
    </location>
</feature>
<comment type="caution">
    <text evidence="2">The sequence shown here is derived from an EMBL/GenBank/DDBJ whole genome shotgun (WGS) entry which is preliminary data.</text>
</comment>
<keyword evidence="1" id="KW-0732">Signal</keyword>
<name>A0A4R5KHB1_9BACL</name>
<dbReference type="InterPro" id="IPR006059">
    <property type="entry name" value="SBP"/>
</dbReference>
<evidence type="ECO:0000256" key="1">
    <source>
        <dbReference type="SAM" id="SignalP"/>
    </source>
</evidence>
<gene>
    <name evidence="2" type="ORF">E1757_24935</name>
</gene>
<dbReference type="PANTHER" id="PTHR43649:SF12">
    <property type="entry name" value="DIACETYLCHITOBIOSE BINDING PROTEIN DASA"/>
    <property type="match status" value="1"/>
</dbReference>
<dbReference type="SUPFAM" id="SSF53850">
    <property type="entry name" value="Periplasmic binding protein-like II"/>
    <property type="match status" value="1"/>
</dbReference>
<dbReference type="Gene3D" id="3.40.190.10">
    <property type="entry name" value="Periplasmic binding protein-like II"/>
    <property type="match status" value="2"/>
</dbReference>
<sequence>MPILIKSKYVKSGLAIVLAMTGLLTACGDKKETTPAQGDAKETDKYASLPKEISISMFDRGRVPAEEGTYENNRWTGWINDNSGIKVNWVPVPRNTAQQKLNVLIAADEAPDLIWEYDRNYIALLAAQGAIQPIDSYIEKYSTSYKKYLSEHPELKPFVTIDGKMYAVSSKRGIDTIANQGMWIRKDWLDKLGLAMPRTDEELLNVAKAFVEKDPDGNGKNDTVGFAFNSQFKSYPAAMFASRPDTWYVDNGKMQLGRLSDRYLDTLAMSKKMYDGGMVDKEYITDKNYQRERQLWVTGKAGIYLGSWHLDSEYRDLKQNVPNAQPVPLESVTTKYGKFGLLQEAPASMLIAFGKNMKNPKAAVEFLDWMLDKGWFTVKFGIEGTHYKKANGSVQAIDGEKNKKELDYAYEYPIVNQWDPKPDDIVKMAASDPLSQEYAKLKALGLETAMKNNFRRDIPYAPSFPELSQFLAEFTPKADEIDNKVIMGGPQFTPEWGAAELLKEWKRLNGESVWKQVKEWYDKNKDSLKQ</sequence>
<dbReference type="PROSITE" id="PS51257">
    <property type="entry name" value="PROKAR_LIPOPROTEIN"/>
    <property type="match status" value="1"/>
</dbReference>
<evidence type="ECO:0000313" key="3">
    <source>
        <dbReference type="Proteomes" id="UP000295636"/>
    </source>
</evidence>
<reference evidence="2 3" key="1">
    <citation type="submission" date="2019-03" db="EMBL/GenBank/DDBJ databases">
        <title>This is whole genome sequence of Paenibacillus sp MS74 strain.</title>
        <authorList>
            <person name="Trinh H.N."/>
        </authorList>
    </citation>
    <scope>NUCLEOTIDE SEQUENCE [LARGE SCALE GENOMIC DNA]</scope>
    <source>
        <strain evidence="2 3">MS74</strain>
    </source>
</reference>
<evidence type="ECO:0000313" key="2">
    <source>
        <dbReference type="EMBL" id="TDF94138.1"/>
    </source>
</evidence>